<sequence length="124" mass="14795">MTYQRVHIEITWWDGPREGVADLDGVPHYFRSRWLYENDDRGNDEYRLWPIGAEALALEREAWERFLAWFEGHGDDPRAAELERLLEPMREPPPDALVRRGRFRSIHRAVNYTPEGPAYEVEWT</sequence>
<keyword evidence="2" id="KW-1185">Reference proteome</keyword>
<dbReference type="Proteomes" id="UP001165079">
    <property type="component" value="Unassembled WGS sequence"/>
</dbReference>
<reference evidence="1" key="1">
    <citation type="submission" date="2023-03" db="EMBL/GenBank/DDBJ databases">
        <title>Actinorhabdospora filicis NBRC 111898.</title>
        <authorList>
            <person name="Ichikawa N."/>
            <person name="Sato H."/>
            <person name="Tonouchi N."/>
        </authorList>
    </citation>
    <scope>NUCLEOTIDE SEQUENCE</scope>
    <source>
        <strain evidence="1">NBRC 111898</strain>
    </source>
</reference>
<accession>A0A9W6SL38</accession>
<dbReference type="AlphaFoldDB" id="A0A9W6SL38"/>
<evidence type="ECO:0000313" key="1">
    <source>
        <dbReference type="EMBL" id="GLZ77679.1"/>
    </source>
</evidence>
<organism evidence="1 2">
    <name type="scientific">Actinorhabdospora filicis</name>
    <dbReference type="NCBI Taxonomy" id="1785913"/>
    <lineage>
        <taxon>Bacteria</taxon>
        <taxon>Bacillati</taxon>
        <taxon>Actinomycetota</taxon>
        <taxon>Actinomycetes</taxon>
        <taxon>Micromonosporales</taxon>
        <taxon>Micromonosporaceae</taxon>
        <taxon>Actinorhabdospora</taxon>
    </lineage>
</organism>
<proteinExistence type="predicted"/>
<protein>
    <submittedName>
        <fullName evidence="1">Uncharacterized protein</fullName>
    </submittedName>
</protein>
<gene>
    <name evidence="1" type="ORF">Afil01_24860</name>
</gene>
<comment type="caution">
    <text evidence="1">The sequence shown here is derived from an EMBL/GenBank/DDBJ whole genome shotgun (WGS) entry which is preliminary data.</text>
</comment>
<dbReference type="EMBL" id="BSTX01000001">
    <property type="protein sequence ID" value="GLZ77679.1"/>
    <property type="molecule type" value="Genomic_DNA"/>
</dbReference>
<evidence type="ECO:0000313" key="2">
    <source>
        <dbReference type="Proteomes" id="UP001165079"/>
    </source>
</evidence>
<name>A0A9W6SL38_9ACTN</name>
<dbReference type="RefSeq" id="WP_285662774.1">
    <property type="nucleotide sequence ID" value="NZ_BSTX01000001.1"/>
</dbReference>